<dbReference type="EMBL" id="AAPE02060676">
    <property type="status" value="NOT_ANNOTATED_CDS"/>
    <property type="molecule type" value="Genomic_DNA"/>
</dbReference>
<reference evidence="4 5" key="1">
    <citation type="journal article" date="2011" name="Nature">
        <title>A high-resolution map of human evolutionary constraint using 29 mammals.</title>
        <authorList>
            <person name="Lindblad-Toh K."/>
            <person name="Garber M."/>
            <person name="Zuk O."/>
            <person name="Lin M.F."/>
            <person name="Parker B.J."/>
            <person name="Washietl S."/>
            <person name="Kheradpour P."/>
            <person name="Ernst J."/>
            <person name="Jordan G."/>
            <person name="Mauceli E."/>
            <person name="Ward L.D."/>
            <person name="Lowe C.B."/>
            <person name="Holloway A.K."/>
            <person name="Clamp M."/>
            <person name="Gnerre S."/>
            <person name="Alfoldi J."/>
            <person name="Beal K."/>
            <person name="Chang J."/>
            <person name="Clawson H."/>
            <person name="Cuff J."/>
            <person name="Di Palma F."/>
            <person name="Fitzgerald S."/>
            <person name="Flicek P."/>
            <person name="Guttman M."/>
            <person name="Hubisz M.J."/>
            <person name="Jaffe D.B."/>
            <person name="Jungreis I."/>
            <person name="Kent W.J."/>
            <person name="Kostka D."/>
            <person name="Lara M."/>
            <person name="Martins A.L."/>
            <person name="Massingham T."/>
            <person name="Moltke I."/>
            <person name="Raney B.J."/>
            <person name="Rasmussen M.D."/>
            <person name="Robinson J."/>
            <person name="Stark A."/>
            <person name="Vilella A.J."/>
            <person name="Wen J."/>
            <person name="Xie X."/>
            <person name="Zody M.C."/>
            <person name="Baldwin J."/>
            <person name="Bloom T."/>
            <person name="Chin C.W."/>
            <person name="Heiman D."/>
            <person name="Nicol R."/>
            <person name="Nusbaum C."/>
            <person name="Young S."/>
            <person name="Wilkinson J."/>
            <person name="Worley K.C."/>
            <person name="Kovar C.L."/>
            <person name="Muzny D.M."/>
            <person name="Gibbs R.A."/>
            <person name="Cree A."/>
            <person name="Dihn H.H."/>
            <person name="Fowler G."/>
            <person name="Jhangiani S."/>
            <person name="Joshi V."/>
            <person name="Lee S."/>
            <person name="Lewis L.R."/>
            <person name="Nazareth L.V."/>
            <person name="Okwuonu G."/>
            <person name="Santibanez J."/>
            <person name="Warren W.C."/>
            <person name="Mardis E.R."/>
            <person name="Weinstock G.M."/>
            <person name="Wilson R.K."/>
            <person name="Delehaunty K."/>
            <person name="Dooling D."/>
            <person name="Fronik C."/>
            <person name="Fulton L."/>
            <person name="Fulton B."/>
            <person name="Graves T."/>
            <person name="Minx P."/>
            <person name="Sodergren E."/>
            <person name="Birney E."/>
            <person name="Margulies E.H."/>
            <person name="Herrero J."/>
            <person name="Green E.D."/>
            <person name="Haussler D."/>
            <person name="Siepel A."/>
            <person name="Goldman N."/>
            <person name="Pollard K.S."/>
            <person name="Pedersen J.S."/>
            <person name="Lander E.S."/>
            <person name="Kellis M."/>
        </authorList>
    </citation>
    <scope>NUCLEOTIDE SEQUENCE [LARGE SCALE GENOMIC DNA]</scope>
</reference>
<dbReference type="PANTHER" id="PTHR45690:SF19">
    <property type="entry name" value="NACHT, LRR AND PYD DOMAINS-CONTAINING PROTEIN 3"/>
    <property type="match status" value="1"/>
</dbReference>
<evidence type="ECO:0000256" key="3">
    <source>
        <dbReference type="ARBA" id="ARBA00022737"/>
    </source>
</evidence>
<dbReference type="AlphaFoldDB" id="G1QDZ6"/>
<dbReference type="OMA" id="LTNNCCK"/>
<dbReference type="InterPro" id="IPR006553">
    <property type="entry name" value="Leu-rich_rpt_Cys-con_subtyp"/>
</dbReference>
<keyword evidence="2" id="KW-0963">Cytoplasm</keyword>
<dbReference type="EMBL" id="AAPE02060675">
    <property type="status" value="NOT_ANNOTATED_CDS"/>
    <property type="molecule type" value="Genomic_DNA"/>
</dbReference>
<reference evidence="4" key="3">
    <citation type="submission" date="2025-09" db="UniProtKB">
        <authorList>
            <consortium name="Ensembl"/>
        </authorList>
    </citation>
    <scope>IDENTIFICATION</scope>
</reference>
<keyword evidence="5" id="KW-1185">Reference proteome</keyword>
<dbReference type="Pfam" id="PF13516">
    <property type="entry name" value="LRR_6"/>
    <property type="match status" value="5"/>
</dbReference>
<organism evidence="4 5">
    <name type="scientific">Myotis lucifugus</name>
    <name type="common">Little brown bat</name>
    <dbReference type="NCBI Taxonomy" id="59463"/>
    <lineage>
        <taxon>Eukaryota</taxon>
        <taxon>Metazoa</taxon>
        <taxon>Chordata</taxon>
        <taxon>Craniata</taxon>
        <taxon>Vertebrata</taxon>
        <taxon>Euteleostomi</taxon>
        <taxon>Mammalia</taxon>
        <taxon>Eutheria</taxon>
        <taxon>Laurasiatheria</taxon>
        <taxon>Chiroptera</taxon>
        <taxon>Yangochiroptera</taxon>
        <taxon>Vespertilionidae</taxon>
        <taxon>Myotis</taxon>
    </lineage>
</organism>
<dbReference type="EMBL" id="AAPE02060677">
    <property type="status" value="NOT_ANNOTATED_CDS"/>
    <property type="molecule type" value="Genomic_DNA"/>
</dbReference>
<dbReference type="InParanoid" id="G1QDZ6"/>
<keyword evidence="3" id="KW-0677">Repeat</keyword>
<dbReference type="FunCoup" id="G1QDZ6">
    <property type="interactions" value="1084"/>
</dbReference>
<evidence type="ECO:0000313" key="4">
    <source>
        <dbReference type="Ensembl" id="ENSMLUP00000021929.1"/>
    </source>
</evidence>
<dbReference type="SMART" id="SM00367">
    <property type="entry name" value="LRR_CC"/>
    <property type="match status" value="7"/>
</dbReference>
<evidence type="ECO:0000256" key="1">
    <source>
        <dbReference type="ARBA" id="ARBA00004496"/>
    </source>
</evidence>
<dbReference type="STRING" id="59463.ENSMLUP00000021929"/>
<dbReference type="GO" id="GO:0005737">
    <property type="term" value="C:cytoplasm"/>
    <property type="evidence" value="ECO:0007669"/>
    <property type="project" value="UniProtKB-SubCell"/>
</dbReference>
<dbReference type="SUPFAM" id="SSF52047">
    <property type="entry name" value="RNI-like"/>
    <property type="match status" value="1"/>
</dbReference>
<evidence type="ECO:0000256" key="2">
    <source>
        <dbReference type="ARBA" id="ARBA00022490"/>
    </source>
</evidence>
<dbReference type="InterPro" id="IPR032675">
    <property type="entry name" value="LRR_dom_sf"/>
</dbReference>
<dbReference type="Gene3D" id="3.80.10.10">
    <property type="entry name" value="Ribonuclease Inhibitor"/>
    <property type="match status" value="2"/>
</dbReference>
<dbReference type="HOGENOM" id="CLU_002274_4_6_1"/>
<dbReference type="SMART" id="SM00368">
    <property type="entry name" value="LRR_RI"/>
    <property type="match status" value="11"/>
</dbReference>
<dbReference type="PANTHER" id="PTHR45690">
    <property type="entry name" value="NACHT, LRR AND PYD DOMAINS-CONTAINING PROTEIN 12"/>
    <property type="match status" value="1"/>
</dbReference>
<dbReference type="Ensembl" id="ENSMLUT00000023337.1">
    <property type="protein sequence ID" value="ENSMLUP00000021929.1"/>
    <property type="gene ID" value="ENSMLUG00000030634.1"/>
</dbReference>
<protein>
    <submittedName>
        <fullName evidence="4">Uncharacterized protein</fullName>
    </submittedName>
</protein>
<name>G1QDZ6_MYOLU</name>
<dbReference type="eggNOG" id="ENOG502SBIG">
    <property type="taxonomic scope" value="Eukaryota"/>
</dbReference>
<evidence type="ECO:0000313" key="5">
    <source>
        <dbReference type="Proteomes" id="UP000001074"/>
    </source>
</evidence>
<dbReference type="InterPro" id="IPR001611">
    <property type="entry name" value="Leu-rich_rpt"/>
</dbReference>
<proteinExistence type="predicted"/>
<dbReference type="GeneTree" id="ENSGT00940000160873"/>
<dbReference type="Pfam" id="PF00560">
    <property type="entry name" value="LRR_1"/>
    <property type="match status" value="1"/>
</dbReference>
<dbReference type="Proteomes" id="UP000001074">
    <property type="component" value="Unassembled WGS sequence"/>
</dbReference>
<comment type="subcellular location">
    <subcellularLocation>
        <location evidence="1">Cytoplasm</location>
    </subcellularLocation>
</comment>
<reference evidence="4" key="2">
    <citation type="submission" date="2025-08" db="UniProtKB">
        <authorList>
            <consortium name="Ensembl"/>
        </authorList>
    </citation>
    <scope>IDENTIFICATION</scope>
</reference>
<accession>G1QDZ6</accession>
<sequence length="354" mass="38299">ILKVLGSLRELDLSGNSLSCSAVQSLCDALKSPCCHLDTLRLVRCGLTNNCCKDLASMLGASPSLTELDLRQNDLGDLGLKLLCEGLRQPACQLRNLRLVRCGLTNNCCKDLASMLGASPSLTELDLGQNDLGDLGLKRLCEGLRQPACQLRKLRLVSCSLTNNCCKDLASMLGASPSLTELDLGQNDLGDLGVKLLCEGLRQPACQFRKMRLVRCGLTNNCCKDLASMLGASPSLTELDLGQNDLGDLGVKLLCEGLRQPACQLRKLRLVRCGLTNNCCQDLASMLGASPNLTELDLGQNDLGDLGVKLLCEGLRQPACQLRKLRLDQTWMSKKVKTMLTLLQQEKPQLVISS</sequence>
<dbReference type="InterPro" id="IPR050637">
    <property type="entry name" value="NLRP_innate_immun_reg"/>
</dbReference>